<dbReference type="AlphaFoldDB" id="R7QAH3"/>
<feature type="compositionally biased region" description="Basic and acidic residues" evidence="1">
    <location>
        <begin position="145"/>
        <end position="158"/>
    </location>
</feature>
<dbReference type="PANTHER" id="PTHR34737">
    <property type="entry name" value="EF-HAND DOMAIN-CONTAINING PROTEIN"/>
    <property type="match status" value="1"/>
</dbReference>
<keyword evidence="2" id="KW-0472">Membrane</keyword>
<evidence type="ECO:0000259" key="3">
    <source>
        <dbReference type="Pfam" id="PF24784"/>
    </source>
</evidence>
<reference evidence="5" key="1">
    <citation type="journal article" date="2013" name="Proc. Natl. Acad. Sci. U.S.A.">
        <title>Genome structure and metabolic features in the red seaweed Chondrus crispus shed light on evolution of the Archaeplastida.</title>
        <authorList>
            <person name="Collen J."/>
            <person name="Porcel B."/>
            <person name="Carre W."/>
            <person name="Ball S.G."/>
            <person name="Chaparro C."/>
            <person name="Tonon T."/>
            <person name="Barbeyron T."/>
            <person name="Michel G."/>
            <person name="Noel B."/>
            <person name="Valentin K."/>
            <person name="Elias M."/>
            <person name="Artiguenave F."/>
            <person name="Arun A."/>
            <person name="Aury J.M."/>
            <person name="Barbosa-Neto J.F."/>
            <person name="Bothwell J.H."/>
            <person name="Bouget F.Y."/>
            <person name="Brillet L."/>
            <person name="Cabello-Hurtado F."/>
            <person name="Capella-Gutierrez S."/>
            <person name="Charrier B."/>
            <person name="Cladiere L."/>
            <person name="Cock J.M."/>
            <person name="Coelho S.M."/>
            <person name="Colleoni C."/>
            <person name="Czjzek M."/>
            <person name="Da Silva C."/>
            <person name="Delage L."/>
            <person name="Denoeud F."/>
            <person name="Deschamps P."/>
            <person name="Dittami S.M."/>
            <person name="Gabaldon T."/>
            <person name="Gachon C.M."/>
            <person name="Groisillier A."/>
            <person name="Herve C."/>
            <person name="Jabbari K."/>
            <person name="Katinka M."/>
            <person name="Kloareg B."/>
            <person name="Kowalczyk N."/>
            <person name="Labadie K."/>
            <person name="Leblanc C."/>
            <person name="Lopez P.J."/>
            <person name="McLachlan D.H."/>
            <person name="Meslet-Cladiere L."/>
            <person name="Moustafa A."/>
            <person name="Nehr Z."/>
            <person name="Nyvall Collen P."/>
            <person name="Panaud O."/>
            <person name="Partensky F."/>
            <person name="Poulain J."/>
            <person name="Rensing S.A."/>
            <person name="Rousvoal S."/>
            <person name="Samson G."/>
            <person name="Symeonidi A."/>
            <person name="Weissenbach J."/>
            <person name="Zambounis A."/>
            <person name="Wincker P."/>
            <person name="Boyen C."/>
        </authorList>
    </citation>
    <scope>NUCLEOTIDE SEQUENCE [LARGE SCALE GENOMIC DNA]</scope>
    <source>
        <strain evidence="5">cv. Stackhouse</strain>
    </source>
</reference>
<feature type="compositionally biased region" description="Low complexity" evidence="1">
    <location>
        <begin position="302"/>
        <end position="316"/>
    </location>
</feature>
<accession>R7QAH3</accession>
<evidence type="ECO:0000256" key="1">
    <source>
        <dbReference type="SAM" id="MobiDB-lite"/>
    </source>
</evidence>
<feature type="compositionally biased region" description="Low complexity" evidence="1">
    <location>
        <begin position="167"/>
        <end position="197"/>
    </location>
</feature>
<feature type="compositionally biased region" description="Low complexity" evidence="1">
    <location>
        <begin position="210"/>
        <end position="227"/>
    </location>
</feature>
<dbReference type="OrthoDB" id="5539at2759"/>
<dbReference type="PANTHER" id="PTHR34737:SF2">
    <property type="entry name" value="EF-HAND DOMAIN-CONTAINING PROTEIN"/>
    <property type="match status" value="1"/>
</dbReference>
<dbReference type="STRING" id="2769.R7QAH3"/>
<dbReference type="Proteomes" id="UP000012073">
    <property type="component" value="Unassembled WGS sequence"/>
</dbReference>
<keyword evidence="2" id="KW-1133">Transmembrane helix</keyword>
<evidence type="ECO:0000256" key="2">
    <source>
        <dbReference type="SAM" id="Phobius"/>
    </source>
</evidence>
<dbReference type="RefSeq" id="XP_005714245.1">
    <property type="nucleotide sequence ID" value="XM_005714188.1"/>
</dbReference>
<dbReference type="Gramene" id="CDF34426">
    <property type="protein sequence ID" value="CDF34426"/>
    <property type="gene ID" value="CHC_T00003126001"/>
</dbReference>
<name>R7QAH3_CHOCR</name>
<sequence length="455" mass="50673">MAIENDGNASKVYIKRSPFRCQPLSRRKEQTANMFSPIVPLFFLLLPLASCMPQFLARIPNGGASVIPNSGLTCLALGHEQCIPGAPRNSFGLDFKAAEFRWTLALCQKDSDGDGLTNGEELGDPCCEWTEVNKIPLRTIFLSHPGDKDENGAKDGPKCRSMSGQGPETTPPTTTTPVTSGPRLTTTMPPTTRSPTTARPPPTTRRRMMTRAPPTTRSRTTTRAPRTTMRRTTARAPRTTMRRMTTRAPRTTRRRTTTKAPRTTMRRMTTRAPRTTRRRTTTRAPRTTRRRTTTRAPRTTRSRGMSTTSSDMSATTFPSESLMATPSPDEMFGLMPSPTESSTPTPLAPANQSESPFPMFSLEPTEEDRIPDPLGSCTLRKDRLTVACVCFASLNKDIKMLISRADVVSRCVDLFDSKDNIRRLGFACDKFRENGELEEDKVRRRINVVDMCLES</sequence>
<feature type="domain" description="Temptin Cys/Cys disulfide" evidence="3">
    <location>
        <begin position="50"/>
        <end position="147"/>
    </location>
</feature>
<feature type="compositionally biased region" description="Low complexity" evidence="1">
    <location>
        <begin position="336"/>
        <end position="345"/>
    </location>
</feature>
<evidence type="ECO:0000313" key="4">
    <source>
        <dbReference type="EMBL" id="CDF34426.1"/>
    </source>
</evidence>
<keyword evidence="5" id="KW-1185">Reference proteome</keyword>
<dbReference type="GeneID" id="17321961"/>
<feature type="region of interest" description="Disordered" evidence="1">
    <location>
        <begin position="142"/>
        <end position="322"/>
    </location>
</feature>
<feature type="compositionally biased region" description="Basic residues" evidence="1">
    <location>
        <begin position="264"/>
        <end position="301"/>
    </location>
</feature>
<proteinExistence type="predicted"/>
<dbReference type="Pfam" id="PF24784">
    <property type="entry name" value="Temptin_C"/>
    <property type="match status" value="1"/>
</dbReference>
<gene>
    <name evidence="4" type="ORF">CHC_T00003126001</name>
</gene>
<dbReference type="InterPro" id="IPR057626">
    <property type="entry name" value="S-S_Temptin"/>
</dbReference>
<evidence type="ECO:0000313" key="5">
    <source>
        <dbReference type="Proteomes" id="UP000012073"/>
    </source>
</evidence>
<dbReference type="KEGG" id="ccp:CHC_T00003126001"/>
<feature type="transmembrane region" description="Helical" evidence="2">
    <location>
        <begin position="34"/>
        <end position="56"/>
    </location>
</feature>
<dbReference type="InterPro" id="IPR055313">
    <property type="entry name" value="Temptin-like"/>
</dbReference>
<dbReference type="EMBL" id="HG001692">
    <property type="protein sequence ID" value="CDF34426.1"/>
    <property type="molecule type" value="Genomic_DNA"/>
</dbReference>
<keyword evidence="2" id="KW-0812">Transmembrane</keyword>
<organism evidence="4 5">
    <name type="scientific">Chondrus crispus</name>
    <name type="common">Carrageen Irish moss</name>
    <name type="synonym">Polymorpha crispa</name>
    <dbReference type="NCBI Taxonomy" id="2769"/>
    <lineage>
        <taxon>Eukaryota</taxon>
        <taxon>Rhodophyta</taxon>
        <taxon>Florideophyceae</taxon>
        <taxon>Rhodymeniophycidae</taxon>
        <taxon>Gigartinales</taxon>
        <taxon>Gigartinaceae</taxon>
        <taxon>Chondrus</taxon>
    </lineage>
</organism>
<feature type="region of interest" description="Disordered" evidence="1">
    <location>
        <begin position="335"/>
        <end position="358"/>
    </location>
</feature>
<protein>
    <recommendedName>
        <fullName evidence="3">Temptin Cys/Cys disulfide domain-containing protein</fullName>
    </recommendedName>
</protein>
<feature type="compositionally biased region" description="Basic residues" evidence="1">
    <location>
        <begin position="240"/>
        <end position="257"/>
    </location>
</feature>